<dbReference type="Proteomes" id="UP000594260">
    <property type="component" value="Unplaced"/>
</dbReference>
<keyword evidence="2" id="KW-0472">Membrane</keyword>
<feature type="transmembrane region" description="Helical" evidence="2">
    <location>
        <begin position="403"/>
        <end position="419"/>
    </location>
</feature>
<dbReference type="FunCoup" id="A0A7M7KVT2">
    <property type="interactions" value="958"/>
</dbReference>
<protein>
    <recommendedName>
        <fullName evidence="3">SAP domain-containing protein</fullName>
    </recommendedName>
</protein>
<dbReference type="PROSITE" id="PS50800">
    <property type="entry name" value="SAP"/>
    <property type="match status" value="1"/>
</dbReference>
<dbReference type="RefSeq" id="XP_022666550.1">
    <property type="nucleotide sequence ID" value="XM_022810815.1"/>
</dbReference>
<dbReference type="InterPro" id="IPR003034">
    <property type="entry name" value="SAP_dom"/>
</dbReference>
<dbReference type="GeneID" id="111252619"/>
<evidence type="ECO:0000313" key="5">
    <source>
        <dbReference type="Proteomes" id="UP000594260"/>
    </source>
</evidence>
<dbReference type="EnsemblMetazoa" id="XM_022810814">
    <property type="protein sequence ID" value="XP_022666549"/>
    <property type="gene ID" value="LOC111252619"/>
</dbReference>
<sequence length="570" mass="62241">MDEVVTSNSAPTINGPGRRRRTLAVRGDYLRITKEELRKELRLRGLRTSSKRIEMIRKLEKWEQERREQERREQEDGNPAVQGLKIAVSPSLLASLNSATGGGTGLTSSGTREAAGGSGDVGLLPFDLGGSSESLLLGQMVGLHQGDGRKLARRQNNKVLGGESGSNGDGDGVSVSDGNAGSRSSVELHIERQSLVLWRRPFTTLHYFSREIFDLVKQLFESMYRHKVRVCIVFLLAACMAVLYYADGSHHGYLEPWKKQAIWCIYWIGLGVLSSVGLGTGLHTFVLYLGPHIAAVTLAAHECQSLDFPEPPYPDEIKCPEQLGPAVPGIWAIMSKVRVEAFMWGAGTALGELPPYFMARAAALSGAQDAEDLEAVEEIRALEAADRTQLSWGNRLKLLVDDLIGKVGFFGILACASIPNPLFDVAGIVCGHWGVPFTTFFGATLIGKAIFKMHVQKLFVILACGETHVKLLLNFVRTIPIVGPSVVPVFEVYLEKQKNKLKQGKSAGSGGGPEGSLLSSIFEKFVMVMVAYFVISIVNSMAQSFHKRISRVSRVSKKKAEPNSCNDKSL</sequence>
<feature type="compositionally biased region" description="Gly residues" evidence="1">
    <location>
        <begin position="162"/>
        <end position="171"/>
    </location>
</feature>
<keyword evidence="2" id="KW-1133">Transmembrane helix</keyword>
<proteinExistence type="predicted"/>
<evidence type="ECO:0000313" key="4">
    <source>
        <dbReference type="EnsemblMetazoa" id="XP_022666550"/>
    </source>
</evidence>
<dbReference type="AlphaFoldDB" id="A0A7M7KVT2"/>
<feature type="transmembrane region" description="Helical" evidence="2">
    <location>
        <begin position="425"/>
        <end position="446"/>
    </location>
</feature>
<dbReference type="RefSeq" id="XP_022666549.1">
    <property type="nucleotide sequence ID" value="XM_022810814.1"/>
</dbReference>
<dbReference type="InParanoid" id="A0A7M7KVT2"/>
<feature type="transmembrane region" description="Helical" evidence="2">
    <location>
        <begin position="228"/>
        <end position="246"/>
    </location>
</feature>
<feature type="domain" description="SAP" evidence="3">
    <location>
        <begin position="29"/>
        <end position="63"/>
    </location>
</feature>
<feature type="transmembrane region" description="Helical" evidence="2">
    <location>
        <begin position="266"/>
        <end position="289"/>
    </location>
</feature>
<reference evidence="4" key="1">
    <citation type="submission" date="2021-01" db="UniProtKB">
        <authorList>
            <consortium name="EnsemblMetazoa"/>
        </authorList>
    </citation>
    <scope>IDENTIFICATION</scope>
</reference>
<dbReference type="KEGG" id="vde:111252619"/>
<evidence type="ECO:0000256" key="2">
    <source>
        <dbReference type="SAM" id="Phobius"/>
    </source>
</evidence>
<feature type="region of interest" description="Disordered" evidence="1">
    <location>
        <begin position="158"/>
        <end position="181"/>
    </location>
</feature>
<dbReference type="EnsemblMetazoa" id="XM_022810815">
    <property type="protein sequence ID" value="XP_022666550"/>
    <property type="gene ID" value="LOC111252619"/>
</dbReference>
<feature type="compositionally biased region" description="Low complexity" evidence="1">
    <location>
        <begin position="172"/>
        <end position="181"/>
    </location>
</feature>
<dbReference type="OrthoDB" id="2016540at2759"/>
<name>A0A7M7KVT2_VARDE</name>
<keyword evidence="2" id="KW-0812">Transmembrane</keyword>
<feature type="transmembrane region" description="Helical" evidence="2">
    <location>
        <begin position="525"/>
        <end position="542"/>
    </location>
</feature>
<keyword evidence="5" id="KW-1185">Reference proteome</keyword>
<evidence type="ECO:0000259" key="3">
    <source>
        <dbReference type="PROSITE" id="PS50800"/>
    </source>
</evidence>
<dbReference type="OMA" id="RKIEPME"/>
<accession>A0A7M7KVT2</accession>
<organism evidence="4 5">
    <name type="scientific">Varroa destructor</name>
    <name type="common">Honeybee mite</name>
    <dbReference type="NCBI Taxonomy" id="109461"/>
    <lineage>
        <taxon>Eukaryota</taxon>
        <taxon>Metazoa</taxon>
        <taxon>Ecdysozoa</taxon>
        <taxon>Arthropoda</taxon>
        <taxon>Chelicerata</taxon>
        <taxon>Arachnida</taxon>
        <taxon>Acari</taxon>
        <taxon>Parasitiformes</taxon>
        <taxon>Mesostigmata</taxon>
        <taxon>Gamasina</taxon>
        <taxon>Dermanyssoidea</taxon>
        <taxon>Varroidae</taxon>
        <taxon>Varroa</taxon>
    </lineage>
</organism>
<evidence type="ECO:0000256" key="1">
    <source>
        <dbReference type="SAM" id="MobiDB-lite"/>
    </source>
</evidence>